<organism evidence="1 2">
    <name type="scientific">Eucalyptus globulus</name>
    <name type="common">Tasmanian blue gum</name>
    <dbReference type="NCBI Taxonomy" id="34317"/>
    <lineage>
        <taxon>Eukaryota</taxon>
        <taxon>Viridiplantae</taxon>
        <taxon>Streptophyta</taxon>
        <taxon>Embryophyta</taxon>
        <taxon>Tracheophyta</taxon>
        <taxon>Spermatophyta</taxon>
        <taxon>Magnoliopsida</taxon>
        <taxon>eudicotyledons</taxon>
        <taxon>Gunneridae</taxon>
        <taxon>Pentapetalae</taxon>
        <taxon>rosids</taxon>
        <taxon>malvids</taxon>
        <taxon>Myrtales</taxon>
        <taxon>Myrtaceae</taxon>
        <taxon>Myrtoideae</taxon>
        <taxon>Eucalypteae</taxon>
        <taxon>Eucalyptus</taxon>
    </lineage>
</organism>
<comment type="caution">
    <text evidence="1">The sequence shown here is derived from an EMBL/GenBank/DDBJ whole genome shotgun (WGS) entry which is preliminary data.</text>
</comment>
<dbReference type="AlphaFoldDB" id="A0ABD3IVP8"/>
<evidence type="ECO:0000313" key="2">
    <source>
        <dbReference type="Proteomes" id="UP001634007"/>
    </source>
</evidence>
<proteinExistence type="predicted"/>
<dbReference type="Proteomes" id="UP001634007">
    <property type="component" value="Unassembled WGS sequence"/>
</dbReference>
<evidence type="ECO:0000313" key="1">
    <source>
        <dbReference type="EMBL" id="KAL3718274.1"/>
    </source>
</evidence>
<gene>
    <name evidence="1" type="ORF">ACJRO7_003418</name>
</gene>
<protein>
    <submittedName>
        <fullName evidence="1">Uncharacterized protein</fullName>
    </submittedName>
</protein>
<keyword evidence="2" id="KW-1185">Reference proteome</keyword>
<name>A0ABD3IVP8_EUCGL</name>
<dbReference type="EMBL" id="JBJKBG010000010">
    <property type="protein sequence ID" value="KAL3718274.1"/>
    <property type="molecule type" value="Genomic_DNA"/>
</dbReference>
<sequence length="226" mass="26015">MSWNMDIQYVNTGYPYNTSKIFMEYFEGLTYEHVNFIFYGVLMLKYLLESIYPPMNTNHYKMGPSEYAYHEIRRPMVSSSMTNKQTPAVSSGWEGNANSGSRGHSVASLPNSHHKSLAWFFPRNLIFVCIISLGYPYKLATGNIGRDLTKGELSRLVIGHYFEDCQTLVSKSVLHQKSSHSDNFQTKYCKIYCTQTLHPDSTKRNTSPNHITISDLVWIPHQDLFD</sequence>
<reference evidence="1 2" key="1">
    <citation type="submission" date="2024-11" db="EMBL/GenBank/DDBJ databases">
        <title>Chromosome-level genome assembly of Eucalyptus globulus Labill. provides insights into its genome evolution.</title>
        <authorList>
            <person name="Li X."/>
        </authorList>
    </citation>
    <scope>NUCLEOTIDE SEQUENCE [LARGE SCALE GENOMIC DNA]</scope>
    <source>
        <strain evidence="1">CL2024</strain>
        <tissue evidence="1">Fresh tender leaves</tissue>
    </source>
</reference>
<accession>A0ABD3IVP8</accession>